<accession>A0A6A4GZG3</accession>
<feature type="region of interest" description="Disordered" evidence="1">
    <location>
        <begin position="157"/>
        <end position="191"/>
    </location>
</feature>
<protein>
    <submittedName>
        <fullName evidence="2">Uncharacterized protein</fullName>
    </submittedName>
</protein>
<dbReference type="AlphaFoldDB" id="A0A6A4GZG3"/>
<evidence type="ECO:0000256" key="1">
    <source>
        <dbReference type="SAM" id="MobiDB-lite"/>
    </source>
</evidence>
<dbReference type="EMBL" id="ML769647">
    <property type="protein sequence ID" value="KAE9390760.1"/>
    <property type="molecule type" value="Genomic_DNA"/>
</dbReference>
<feature type="compositionally biased region" description="Low complexity" evidence="1">
    <location>
        <begin position="173"/>
        <end position="191"/>
    </location>
</feature>
<proteinExistence type="predicted"/>
<keyword evidence="3" id="KW-1185">Reference proteome</keyword>
<gene>
    <name evidence="2" type="ORF">BT96DRAFT_332770</name>
</gene>
<dbReference type="Proteomes" id="UP000799118">
    <property type="component" value="Unassembled WGS sequence"/>
</dbReference>
<organism evidence="2 3">
    <name type="scientific">Gymnopus androsaceus JB14</name>
    <dbReference type="NCBI Taxonomy" id="1447944"/>
    <lineage>
        <taxon>Eukaryota</taxon>
        <taxon>Fungi</taxon>
        <taxon>Dikarya</taxon>
        <taxon>Basidiomycota</taxon>
        <taxon>Agaricomycotina</taxon>
        <taxon>Agaricomycetes</taxon>
        <taxon>Agaricomycetidae</taxon>
        <taxon>Agaricales</taxon>
        <taxon>Marasmiineae</taxon>
        <taxon>Omphalotaceae</taxon>
        <taxon>Gymnopus</taxon>
    </lineage>
</organism>
<reference evidence="2" key="1">
    <citation type="journal article" date="2019" name="Environ. Microbiol.">
        <title>Fungal ecological strategies reflected in gene transcription - a case study of two litter decomposers.</title>
        <authorList>
            <person name="Barbi F."/>
            <person name="Kohler A."/>
            <person name="Barry K."/>
            <person name="Baskaran P."/>
            <person name="Daum C."/>
            <person name="Fauchery L."/>
            <person name="Ihrmark K."/>
            <person name="Kuo A."/>
            <person name="LaButti K."/>
            <person name="Lipzen A."/>
            <person name="Morin E."/>
            <person name="Grigoriev I.V."/>
            <person name="Henrissat B."/>
            <person name="Lindahl B."/>
            <person name="Martin F."/>
        </authorList>
    </citation>
    <scope>NUCLEOTIDE SEQUENCE</scope>
    <source>
        <strain evidence="2">JB14</strain>
    </source>
</reference>
<sequence length="233" mass="26535">MLTDHAQQYSSNDETYGPSDISLSIEKFLRVTQKYRDEAEEALAKGDQEDAILALALNASILQEKVYKHRDSMDIMVIQDSREGEEMLSFLYDIATYAGRTGNDPPSDSHASEARNAEEDEMARFRKWRMQKYAKLRFPWQETGQEDQWQQGVMPEQTDASLLSPSSPPPSSPSSSLYLTPSSNSSTSTLYSPALERPSRFEDVSITDSMFDDRMNIYSAHLTLEMHPSFHQR</sequence>
<name>A0A6A4GZG3_9AGAR</name>
<evidence type="ECO:0000313" key="3">
    <source>
        <dbReference type="Proteomes" id="UP000799118"/>
    </source>
</evidence>
<evidence type="ECO:0000313" key="2">
    <source>
        <dbReference type="EMBL" id="KAE9390760.1"/>
    </source>
</evidence>